<feature type="region of interest" description="Disordered" evidence="1">
    <location>
        <begin position="198"/>
        <end position="235"/>
    </location>
</feature>
<feature type="compositionally biased region" description="Basic and acidic residues" evidence="1">
    <location>
        <begin position="198"/>
        <end position="207"/>
    </location>
</feature>
<evidence type="ECO:0000256" key="1">
    <source>
        <dbReference type="SAM" id="MobiDB-lite"/>
    </source>
</evidence>
<sequence>MTTPKIRFTSLADLVVSLPHQLGYRPVDSLVLTFLARGDAAPATSSPTRITLKCRVDLPPDARCRSQVVQMLADVVRREKPAGVILCAFETDQDSTETLAAVSRMCESKGVGVGGVARVRGDRWHEVGDDGGVWRTLPAVENVPAVADLVYRGMQPGPSRAELTARVWGRFDTDQADQAVLLAELDAYADRFLETLHRTRGPAREGEPSGAGSSSGTTDAAGAEESAGGAAAAGAEESSGGAAAAGAGPLVSELRFVERGARAWQRMLDTTPGAPTVRDLPPAVVAQGLAMLWDRDFRDALISWLAPGQLGPGMLPAEVWAAFVRHLPLSRLCDSRRLDRLVEVCGLVPDEVAAPVLSVTAQCAWILNNGTIANIAVERALEFQPEYTLAQLIDQLLQHGVRPPGGPFAVVA</sequence>
<name>A0ABY4YMR5_9MICO</name>
<accession>A0ABY4YMR5</accession>
<dbReference type="EMBL" id="CP099490">
    <property type="protein sequence ID" value="USQ77442.1"/>
    <property type="molecule type" value="Genomic_DNA"/>
</dbReference>
<dbReference type="InterPro" id="IPR025447">
    <property type="entry name" value="DUF4192"/>
</dbReference>
<dbReference type="Proteomes" id="UP001056535">
    <property type="component" value="Chromosome"/>
</dbReference>
<gene>
    <name evidence="2" type="ORF">NF557_05880</name>
</gene>
<dbReference type="Pfam" id="PF13830">
    <property type="entry name" value="DUF4192"/>
    <property type="match status" value="1"/>
</dbReference>
<organism evidence="2 3">
    <name type="scientific">Ornithinimicrobium cryptoxanthini</name>
    <dbReference type="NCBI Taxonomy" id="2934161"/>
    <lineage>
        <taxon>Bacteria</taxon>
        <taxon>Bacillati</taxon>
        <taxon>Actinomycetota</taxon>
        <taxon>Actinomycetes</taxon>
        <taxon>Micrococcales</taxon>
        <taxon>Ornithinimicrobiaceae</taxon>
        <taxon>Ornithinimicrobium</taxon>
    </lineage>
</organism>
<dbReference type="RefSeq" id="WP_252622577.1">
    <property type="nucleotide sequence ID" value="NZ_CP099490.1"/>
</dbReference>
<feature type="compositionally biased region" description="Low complexity" evidence="1">
    <location>
        <begin position="210"/>
        <end position="235"/>
    </location>
</feature>
<keyword evidence="3" id="KW-1185">Reference proteome</keyword>
<evidence type="ECO:0000313" key="3">
    <source>
        <dbReference type="Proteomes" id="UP001056535"/>
    </source>
</evidence>
<reference evidence="2" key="1">
    <citation type="submission" date="2022-06" db="EMBL/GenBank/DDBJ databases">
        <title>Ornithinimicrobium JY.X270.</title>
        <authorList>
            <person name="Huang Y."/>
        </authorList>
    </citation>
    <scope>NUCLEOTIDE SEQUENCE</scope>
    <source>
        <strain evidence="2">JY.X270</strain>
    </source>
</reference>
<protein>
    <submittedName>
        <fullName evidence="2">DUF4192 domain-containing protein</fullName>
    </submittedName>
</protein>
<proteinExistence type="predicted"/>
<evidence type="ECO:0000313" key="2">
    <source>
        <dbReference type="EMBL" id="USQ77442.1"/>
    </source>
</evidence>